<keyword evidence="5" id="KW-1185">Reference proteome</keyword>
<keyword evidence="1" id="KW-0862">Zinc</keyword>
<evidence type="ECO:0000259" key="3">
    <source>
        <dbReference type="PROSITE" id="PS50157"/>
    </source>
</evidence>
<feature type="compositionally biased region" description="Polar residues" evidence="2">
    <location>
        <begin position="263"/>
        <end position="272"/>
    </location>
</feature>
<reference evidence="4" key="1">
    <citation type="submission" date="2020-11" db="EMBL/GenBank/DDBJ databases">
        <authorList>
            <person name="Tran Van P."/>
        </authorList>
    </citation>
    <scope>NUCLEOTIDE SEQUENCE</scope>
</reference>
<feature type="domain" description="C2H2-type" evidence="3">
    <location>
        <begin position="25"/>
        <end position="55"/>
    </location>
</feature>
<feature type="region of interest" description="Disordered" evidence="2">
    <location>
        <begin position="147"/>
        <end position="166"/>
    </location>
</feature>
<accession>A0A7R9KZ19</accession>
<gene>
    <name evidence="4" type="ORF">OSB1V03_LOCUS12189</name>
</gene>
<feature type="region of interest" description="Disordered" evidence="2">
    <location>
        <begin position="242"/>
        <end position="287"/>
    </location>
</feature>
<sequence length="287" mass="30811">MSSSDSHSLTYESIVESFVVHRKPYKCDYNECEKSFTTQSRLNAHKVRRHAIDNHKEVITREPIASGSDGVIAGGQQSTASPMTGAISPDTRSVDNKHDLGSDVEDVILTHEYSAGKAPDGTNSAPIVSGQPLPDTDSVIMQCFNSNNANTSQTPAPGALPHDPTRGASVESTLYQTRDGIELTQVVGQHYTPTVHEMAAHNSPDSHYSATGCLDPTVLHRDLRDKPCDLCGKRFRTDTGVETHKKRFHPNGGPTDCPAPPADTSSTATNGDISGASCRPQHPQSTP</sequence>
<keyword evidence="1" id="KW-0479">Metal-binding</keyword>
<keyword evidence="1" id="KW-0863">Zinc-finger</keyword>
<protein>
    <recommendedName>
        <fullName evidence="3">C2H2-type domain-containing protein</fullName>
    </recommendedName>
</protein>
<dbReference type="Pfam" id="PF13912">
    <property type="entry name" value="zf-C2H2_6"/>
    <property type="match status" value="1"/>
</dbReference>
<dbReference type="SUPFAM" id="SSF57667">
    <property type="entry name" value="beta-beta-alpha zinc fingers"/>
    <property type="match status" value="1"/>
</dbReference>
<dbReference type="OrthoDB" id="6537512at2759"/>
<dbReference type="SMART" id="SM00355">
    <property type="entry name" value="ZnF_C2H2"/>
    <property type="match status" value="2"/>
</dbReference>
<dbReference type="Pfam" id="PF00096">
    <property type="entry name" value="zf-C2H2"/>
    <property type="match status" value="1"/>
</dbReference>
<dbReference type="EMBL" id="CAJPIZ010009968">
    <property type="protein sequence ID" value="CAG2112210.1"/>
    <property type="molecule type" value="Genomic_DNA"/>
</dbReference>
<organism evidence="4">
    <name type="scientific">Medioppia subpectinata</name>
    <dbReference type="NCBI Taxonomy" id="1979941"/>
    <lineage>
        <taxon>Eukaryota</taxon>
        <taxon>Metazoa</taxon>
        <taxon>Ecdysozoa</taxon>
        <taxon>Arthropoda</taxon>
        <taxon>Chelicerata</taxon>
        <taxon>Arachnida</taxon>
        <taxon>Acari</taxon>
        <taxon>Acariformes</taxon>
        <taxon>Sarcoptiformes</taxon>
        <taxon>Oribatida</taxon>
        <taxon>Brachypylina</taxon>
        <taxon>Oppioidea</taxon>
        <taxon>Oppiidae</taxon>
        <taxon>Medioppia</taxon>
    </lineage>
</organism>
<dbReference type="EMBL" id="OC864543">
    <property type="protein sequence ID" value="CAD7631780.1"/>
    <property type="molecule type" value="Genomic_DNA"/>
</dbReference>
<feature type="domain" description="C2H2-type" evidence="3">
    <location>
        <begin position="226"/>
        <end position="254"/>
    </location>
</feature>
<dbReference type="InterPro" id="IPR013087">
    <property type="entry name" value="Znf_C2H2_type"/>
</dbReference>
<dbReference type="Gene3D" id="3.30.160.60">
    <property type="entry name" value="Classic Zinc Finger"/>
    <property type="match status" value="1"/>
</dbReference>
<name>A0A7R9KZ19_9ACAR</name>
<dbReference type="PROSITE" id="PS00028">
    <property type="entry name" value="ZINC_FINGER_C2H2_1"/>
    <property type="match status" value="2"/>
</dbReference>
<dbReference type="Proteomes" id="UP000759131">
    <property type="component" value="Unassembled WGS sequence"/>
</dbReference>
<dbReference type="InterPro" id="IPR036236">
    <property type="entry name" value="Znf_C2H2_sf"/>
</dbReference>
<evidence type="ECO:0000256" key="2">
    <source>
        <dbReference type="SAM" id="MobiDB-lite"/>
    </source>
</evidence>
<evidence type="ECO:0000313" key="4">
    <source>
        <dbReference type="EMBL" id="CAD7631780.1"/>
    </source>
</evidence>
<dbReference type="AlphaFoldDB" id="A0A7R9KZ19"/>
<proteinExistence type="predicted"/>
<evidence type="ECO:0000313" key="5">
    <source>
        <dbReference type="Proteomes" id="UP000759131"/>
    </source>
</evidence>
<evidence type="ECO:0000256" key="1">
    <source>
        <dbReference type="PROSITE-ProRule" id="PRU00042"/>
    </source>
</evidence>
<dbReference type="PROSITE" id="PS50157">
    <property type="entry name" value="ZINC_FINGER_C2H2_2"/>
    <property type="match status" value="2"/>
</dbReference>
<dbReference type="GO" id="GO:0008270">
    <property type="term" value="F:zinc ion binding"/>
    <property type="evidence" value="ECO:0007669"/>
    <property type="project" value="UniProtKB-KW"/>
</dbReference>